<feature type="region of interest" description="Disordered" evidence="1">
    <location>
        <begin position="70"/>
        <end position="95"/>
    </location>
</feature>
<evidence type="ECO:0000256" key="1">
    <source>
        <dbReference type="SAM" id="MobiDB-lite"/>
    </source>
</evidence>
<gene>
    <name evidence="2" type="ORF">J8N05_19360</name>
</gene>
<dbReference type="Pfam" id="PF19711">
    <property type="entry name" value="DUF6207"/>
    <property type="match status" value="1"/>
</dbReference>
<name>A0A941B9R4_9ACTN</name>
<comment type="caution">
    <text evidence="2">The sequence shown here is derived from an EMBL/GenBank/DDBJ whole genome shotgun (WGS) entry which is preliminary data.</text>
</comment>
<dbReference type="EMBL" id="JAGPYQ010000001">
    <property type="protein sequence ID" value="MBQ0850348.1"/>
    <property type="molecule type" value="Genomic_DNA"/>
</dbReference>
<evidence type="ECO:0000313" key="2">
    <source>
        <dbReference type="EMBL" id="MBQ0850348.1"/>
    </source>
</evidence>
<evidence type="ECO:0000313" key="3">
    <source>
        <dbReference type="Proteomes" id="UP000677413"/>
    </source>
</evidence>
<sequence>MAGVDAIQETHLSEPGLLVLDVAGLDDTTVYAFQDAIARTWAATVDRTTRDPGQPGVRVRMYVDLRQPLPSPEQALTSGRQEAWPAATGGAADQA</sequence>
<protein>
    <submittedName>
        <fullName evidence="2">Uncharacterized protein</fullName>
    </submittedName>
</protein>
<organism evidence="2 3">
    <name type="scientific">Streptomyces liliiviolaceus</name>
    <dbReference type="NCBI Taxonomy" id="2823109"/>
    <lineage>
        <taxon>Bacteria</taxon>
        <taxon>Bacillati</taxon>
        <taxon>Actinomycetota</taxon>
        <taxon>Actinomycetes</taxon>
        <taxon>Kitasatosporales</taxon>
        <taxon>Streptomycetaceae</taxon>
        <taxon>Streptomyces</taxon>
    </lineage>
</organism>
<reference evidence="2 3" key="1">
    <citation type="submission" date="2021-04" db="EMBL/GenBank/DDBJ databases">
        <authorList>
            <person name="Tang X."/>
            <person name="Zhou X."/>
            <person name="Chen X."/>
            <person name="Cernava T."/>
            <person name="Zhang C."/>
        </authorList>
    </citation>
    <scope>NUCLEOTIDE SEQUENCE [LARGE SCALE GENOMIC DNA]</scope>
    <source>
        <strain evidence="2 3">BH-SS-21</strain>
    </source>
</reference>
<accession>A0A941B9R4</accession>
<dbReference type="InterPro" id="IPR045775">
    <property type="entry name" value="DUF6207"/>
</dbReference>
<keyword evidence="3" id="KW-1185">Reference proteome</keyword>
<dbReference type="Proteomes" id="UP000677413">
    <property type="component" value="Unassembled WGS sequence"/>
</dbReference>
<proteinExistence type="predicted"/>
<dbReference type="AlphaFoldDB" id="A0A941B9R4"/>